<evidence type="ECO:0000259" key="2">
    <source>
        <dbReference type="Pfam" id="PF12323"/>
    </source>
</evidence>
<dbReference type="Proteomes" id="UP000198584">
    <property type="component" value="Unassembled WGS sequence"/>
</dbReference>
<gene>
    <name evidence="3" type="ORF">SAMN05421743_11263</name>
</gene>
<dbReference type="AlphaFoldDB" id="A0A1H4FRH7"/>
<feature type="domain" description="Probable transposase IS891/IS1136/IS1341" evidence="1">
    <location>
        <begin position="164"/>
        <end position="231"/>
    </location>
</feature>
<dbReference type="NCBIfam" id="NF040570">
    <property type="entry name" value="guided_TnpB"/>
    <property type="match status" value="1"/>
</dbReference>
<proteinExistence type="predicted"/>
<feature type="domain" description="Transposase putative helix-turn-helix" evidence="2">
    <location>
        <begin position="1"/>
        <end position="41"/>
    </location>
</feature>
<name>A0A1H4FRH7_9BACI</name>
<sequence length="253" mass="29414">MEVKKAYKFRIYPNQTQTQLFEQTFGCSRFLYNRALYETKTAGTKFRKTPAIKEIGKLKKAFTWLKAVDSIALQAAIENLDDAFIRFYRKQTKFPRFKSKKNLVKSYTTKAVNGNIQLEDNKIKLPKVGWIRYAKSREVKGTIKRVTVRKNAAGKYFVSILAVVEHNYNRNNTNETVGLDLGLTDFLITNEGSKIKNPRHLKKYEQKLQHAQRTMSRRTIGSSNWHKQKIKWFASTKRSLMPAGIFSINYLAN</sequence>
<accession>A0A1H4FRH7</accession>
<keyword evidence="4" id="KW-1185">Reference proteome</keyword>
<dbReference type="Pfam" id="PF12323">
    <property type="entry name" value="HTH_OrfB_IS605"/>
    <property type="match status" value="1"/>
</dbReference>
<dbReference type="Pfam" id="PF01385">
    <property type="entry name" value="OrfB_IS605"/>
    <property type="match status" value="1"/>
</dbReference>
<reference evidence="3 4" key="1">
    <citation type="submission" date="2016-10" db="EMBL/GenBank/DDBJ databases">
        <authorList>
            <person name="de Groot N.N."/>
        </authorList>
    </citation>
    <scope>NUCLEOTIDE SEQUENCE [LARGE SCALE GENOMIC DNA]</scope>
    <source>
        <strain evidence="3 4">CCM7597</strain>
    </source>
</reference>
<dbReference type="InterPro" id="IPR001959">
    <property type="entry name" value="Transposase"/>
</dbReference>
<protein>
    <submittedName>
        <fullName evidence="3">Putative transposase</fullName>
    </submittedName>
</protein>
<dbReference type="EMBL" id="FNQR01000012">
    <property type="protein sequence ID" value="SEA99420.1"/>
    <property type="molecule type" value="Genomic_DNA"/>
</dbReference>
<evidence type="ECO:0000313" key="3">
    <source>
        <dbReference type="EMBL" id="SEA99420.1"/>
    </source>
</evidence>
<organism evidence="3 4">
    <name type="scientific">Thalassobacillus cyri</name>
    <dbReference type="NCBI Taxonomy" id="571932"/>
    <lineage>
        <taxon>Bacteria</taxon>
        <taxon>Bacillati</taxon>
        <taxon>Bacillota</taxon>
        <taxon>Bacilli</taxon>
        <taxon>Bacillales</taxon>
        <taxon>Bacillaceae</taxon>
        <taxon>Thalassobacillus</taxon>
    </lineage>
</organism>
<evidence type="ECO:0000259" key="1">
    <source>
        <dbReference type="Pfam" id="PF01385"/>
    </source>
</evidence>
<evidence type="ECO:0000313" key="4">
    <source>
        <dbReference type="Proteomes" id="UP000198584"/>
    </source>
</evidence>
<dbReference type="InterPro" id="IPR021027">
    <property type="entry name" value="Transposase_put_HTH"/>
</dbReference>